<dbReference type="EMBL" id="CM001441">
    <property type="protein sequence ID" value="EHQ89733.1"/>
    <property type="molecule type" value="Genomic_DNA"/>
</dbReference>
<dbReference type="HOGENOM" id="CLU_017028_8_4_9"/>
<dbReference type="Proteomes" id="UP000005104">
    <property type="component" value="Chromosome"/>
</dbReference>
<dbReference type="eggNOG" id="COG0747">
    <property type="taxonomic scope" value="Bacteria"/>
</dbReference>
<dbReference type="GO" id="GO:0043190">
    <property type="term" value="C:ATP-binding cassette (ABC) transporter complex"/>
    <property type="evidence" value="ECO:0007669"/>
    <property type="project" value="InterPro"/>
</dbReference>
<evidence type="ECO:0000313" key="5">
    <source>
        <dbReference type="Proteomes" id="UP000005104"/>
    </source>
</evidence>
<feature type="chain" id="PRO_5038826925" evidence="2">
    <location>
        <begin position="23"/>
        <end position="530"/>
    </location>
</feature>
<dbReference type="RefSeq" id="WP_007783695.1">
    <property type="nucleotide sequence ID" value="NZ_CM001441.1"/>
</dbReference>
<sequence length="530" mass="59715">MKRRLRVLPGILLAMMLVLSLAGCQNSRTADGQGVNAPQDQNGETKPEVIRLAGGDTGLPNPFKHYMRGPGMSKMQLLYDSLLEKSEEGDIPWLAKSWDVSDDGRVYTFHLEEKALWHDGKPLTAEDVAFSFAYYKDHPPVSNDLIANGKYLIESTKVLDEHTVEIKLPDFDNTYLSKIGFTRILPKHIWEKVSDPLTYEGEGAGVGSGPFVMEEYNPEQGTYRYTAFPQYWGLKPAVAAIEWVPASDGVMAFENGEIDLINATADVLTRYSGKPEYKVATKPSYHSYRLMMNMEKRPELQDVNLRRALAYGIDRQELVDKVDRGSATVSSMGYVPPDSPWYNPDIEQYPFNIQKSKDLLAGKTYAFEVLTGNTAPEVKVAELIKLTLAQAGIDLTIKSVDSKVRDNAVKTGQYELLIINSGGMGGDPDYLRSIYGKQSSTAALNQQNLMGYQNERINALSQEQAVERDPAQRKDMIFRLQKLIAEDVPMIILQGAVDNYVYRPEKYDGWMFRYDHNKTDHNKLSYLKRS</sequence>
<feature type="signal peptide" evidence="2">
    <location>
        <begin position="1"/>
        <end position="22"/>
    </location>
</feature>
<dbReference type="Gene3D" id="3.90.76.10">
    <property type="entry name" value="Dipeptide-binding Protein, Domain 1"/>
    <property type="match status" value="1"/>
</dbReference>
<dbReference type="InterPro" id="IPR039424">
    <property type="entry name" value="SBP_5"/>
</dbReference>
<dbReference type="InterPro" id="IPR000914">
    <property type="entry name" value="SBP_5_dom"/>
</dbReference>
<dbReference type="PIRSF" id="PIRSF002741">
    <property type="entry name" value="MppA"/>
    <property type="match status" value="1"/>
</dbReference>
<name>H5Y452_9FIRM</name>
<proteinExistence type="predicted"/>
<keyword evidence="5" id="KW-1185">Reference proteome</keyword>
<dbReference type="AlphaFoldDB" id="H5Y452"/>
<dbReference type="GO" id="GO:0015833">
    <property type="term" value="P:peptide transport"/>
    <property type="evidence" value="ECO:0007669"/>
    <property type="project" value="TreeGrafter"/>
</dbReference>
<reference evidence="4 5" key="1">
    <citation type="submission" date="2011-11" db="EMBL/GenBank/DDBJ databases">
        <title>The Noncontiguous Finished genome of Desulfosporosinus youngiae DSM 17734.</title>
        <authorList>
            <consortium name="US DOE Joint Genome Institute (JGI-PGF)"/>
            <person name="Lucas S."/>
            <person name="Han J."/>
            <person name="Lapidus A."/>
            <person name="Cheng J.-F."/>
            <person name="Goodwin L."/>
            <person name="Pitluck S."/>
            <person name="Peters L."/>
            <person name="Ovchinnikova G."/>
            <person name="Lu M."/>
            <person name="Land M.L."/>
            <person name="Hauser L."/>
            <person name="Pester M."/>
            <person name="Spring S."/>
            <person name="Ollivier B."/>
            <person name="Rattei T."/>
            <person name="Klenk H.-P."/>
            <person name="Wagner M."/>
            <person name="Loy A."/>
            <person name="Woyke T.J."/>
        </authorList>
    </citation>
    <scope>NUCLEOTIDE SEQUENCE [LARGE SCALE GENOMIC DNA]</scope>
    <source>
        <strain evidence="4 5">DSM 17734</strain>
    </source>
</reference>
<evidence type="ECO:0000256" key="2">
    <source>
        <dbReference type="SAM" id="SignalP"/>
    </source>
</evidence>
<evidence type="ECO:0000313" key="4">
    <source>
        <dbReference type="EMBL" id="EHQ89733.1"/>
    </source>
</evidence>
<dbReference type="Gene3D" id="3.40.190.10">
    <property type="entry name" value="Periplasmic binding protein-like II"/>
    <property type="match status" value="1"/>
</dbReference>
<organism evidence="4 5">
    <name type="scientific">Desulfosporosinus youngiae DSM 17734</name>
    <dbReference type="NCBI Taxonomy" id="768710"/>
    <lineage>
        <taxon>Bacteria</taxon>
        <taxon>Bacillati</taxon>
        <taxon>Bacillota</taxon>
        <taxon>Clostridia</taxon>
        <taxon>Eubacteriales</taxon>
        <taxon>Desulfitobacteriaceae</taxon>
        <taxon>Desulfosporosinus</taxon>
    </lineage>
</organism>
<feature type="domain" description="Solute-binding protein family 5" evidence="3">
    <location>
        <begin position="91"/>
        <end position="437"/>
    </location>
</feature>
<dbReference type="STRING" id="768710.DesyoDRAFT_2667"/>
<gene>
    <name evidence="4" type="ORF">DesyoDRAFT_2667</name>
</gene>
<dbReference type="CDD" id="cd08520">
    <property type="entry name" value="PBP2_NikA_DppA_OppA_like_21"/>
    <property type="match status" value="1"/>
</dbReference>
<evidence type="ECO:0000259" key="3">
    <source>
        <dbReference type="Pfam" id="PF00496"/>
    </source>
</evidence>
<dbReference type="Pfam" id="PF00496">
    <property type="entry name" value="SBP_bac_5"/>
    <property type="match status" value="1"/>
</dbReference>
<accession>H5Y452</accession>
<dbReference type="GO" id="GO:0030288">
    <property type="term" value="C:outer membrane-bounded periplasmic space"/>
    <property type="evidence" value="ECO:0007669"/>
    <property type="project" value="TreeGrafter"/>
</dbReference>
<evidence type="ECO:0000256" key="1">
    <source>
        <dbReference type="ARBA" id="ARBA00022729"/>
    </source>
</evidence>
<dbReference type="GO" id="GO:0042884">
    <property type="term" value="P:microcin transport"/>
    <property type="evidence" value="ECO:0007669"/>
    <property type="project" value="TreeGrafter"/>
</dbReference>
<dbReference type="Gene3D" id="3.10.105.10">
    <property type="entry name" value="Dipeptide-binding Protein, Domain 3"/>
    <property type="match status" value="1"/>
</dbReference>
<dbReference type="PANTHER" id="PTHR30290:SF64">
    <property type="entry name" value="ABC TRANSPORTER PERIPLASMIC BINDING PROTEIN"/>
    <property type="match status" value="1"/>
</dbReference>
<dbReference type="GO" id="GO:1904680">
    <property type="term" value="F:peptide transmembrane transporter activity"/>
    <property type="evidence" value="ECO:0007669"/>
    <property type="project" value="TreeGrafter"/>
</dbReference>
<protein>
    <submittedName>
        <fullName evidence="4">ABC-type dipeptide transport system, periplasmic component</fullName>
    </submittedName>
</protein>
<dbReference type="PANTHER" id="PTHR30290">
    <property type="entry name" value="PERIPLASMIC BINDING COMPONENT OF ABC TRANSPORTER"/>
    <property type="match status" value="1"/>
</dbReference>
<dbReference type="PROSITE" id="PS51257">
    <property type="entry name" value="PROKAR_LIPOPROTEIN"/>
    <property type="match status" value="1"/>
</dbReference>
<keyword evidence="1 2" id="KW-0732">Signal</keyword>
<dbReference type="InterPro" id="IPR030678">
    <property type="entry name" value="Peptide/Ni-bd"/>
</dbReference>
<dbReference type="SUPFAM" id="SSF53850">
    <property type="entry name" value="Periplasmic binding protein-like II"/>
    <property type="match status" value="1"/>
</dbReference>